<feature type="region of interest" description="Disordered" evidence="1">
    <location>
        <begin position="100"/>
        <end position="127"/>
    </location>
</feature>
<dbReference type="Proteomes" id="UP000001930">
    <property type="component" value="Chromosome II"/>
</dbReference>
<dbReference type="EMBL" id="CP000085">
    <property type="protein sequence ID" value="ABC35679.1"/>
    <property type="molecule type" value="Genomic_DNA"/>
</dbReference>
<proteinExistence type="predicted"/>
<name>Q2T9C2_BURTA</name>
<feature type="compositionally biased region" description="Low complexity" evidence="1">
    <location>
        <begin position="105"/>
        <end position="121"/>
    </location>
</feature>
<evidence type="ECO:0000313" key="3">
    <source>
        <dbReference type="Proteomes" id="UP000001930"/>
    </source>
</evidence>
<protein>
    <submittedName>
        <fullName evidence="2">Uncharacterized protein</fullName>
    </submittedName>
</protein>
<reference evidence="2 3" key="1">
    <citation type="journal article" date="2005" name="BMC Genomics">
        <title>Bacterial genome adaptation to niches: divergence of the potential virulence genes in three Burkholderia species of different survival strategies.</title>
        <authorList>
            <person name="Kim H.S."/>
            <person name="Schell M.A."/>
            <person name="Yu Y."/>
            <person name="Ulrich R.L."/>
            <person name="Sarria S.H."/>
            <person name="Nierman W.C."/>
            <person name="DeShazer D."/>
        </authorList>
    </citation>
    <scope>NUCLEOTIDE SEQUENCE [LARGE SCALE GENOMIC DNA]</scope>
    <source>
        <strain evidence="3">ATCC 700388 / DSM 13276 / CCUG 48851 / CIP 106301 / E264</strain>
    </source>
</reference>
<dbReference type="AlphaFoldDB" id="Q2T9C2"/>
<dbReference type="HOGENOM" id="CLU_999942_0_0_4"/>
<dbReference type="KEGG" id="bte:BTH_II0025"/>
<accession>Q2T9C2</accession>
<keyword evidence="3" id="KW-1185">Reference proteome</keyword>
<gene>
    <name evidence="2" type="ordered locus">BTH_II0025</name>
</gene>
<evidence type="ECO:0000256" key="1">
    <source>
        <dbReference type="SAM" id="MobiDB-lite"/>
    </source>
</evidence>
<sequence length="278" mass="30237">MQTSGFLDLGRWLGPPVDGISAESNVADSDRFSDVAVWLESSAKTFLSAAARRAVRVRHEPGQLLVRPTGRARARRGFGNAACPLTHEIRAHRVWLGRSRRGLRPRQAGGRSRAGRRGTPGAEHEGLLSSPIEGALMKAAHARAFCAAPDVWMISGAAADYRLRIRLAFPSDADTSEPGTLSNEFDGPRIFSAPSCRRIGASGAAREFPIEKPYRDVHPAPIEDDATKLERHARARGRRGARGNVGAVRRDTVTTPCAMAISRRSQDRHESFTDTACK</sequence>
<organism evidence="2 3">
    <name type="scientific">Burkholderia thailandensis (strain ATCC 700388 / DSM 13276 / CCUG 48851 / CIP 106301 / E264)</name>
    <dbReference type="NCBI Taxonomy" id="271848"/>
    <lineage>
        <taxon>Bacteria</taxon>
        <taxon>Pseudomonadati</taxon>
        <taxon>Pseudomonadota</taxon>
        <taxon>Betaproteobacteria</taxon>
        <taxon>Burkholderiales</taxon>
        <taxon>Burkholderiaceae</taxon>
        <taxon>Burkholderia</taxon>
        <taxon>pseudomallei group</taxon>
    </lineage>
</organism>
<evidence type="ECO:0000313" key="2">
    <source>
        <dbReference type="EMBL" id="ABC35679.1"/>
    </source>
</evidence>